<dbReference type="SMART" id="SM00088">
    <property type="entry name" value="PINT"/>
    <property type="match status" value="1"/>
</dbReference>
<dbReference type="Pfam" id="PF18005">
    <property type="entry name" value="eIF3m_C_helix"/>
    <property type="match status" value="1"/>
</dbReference>
<evidence type="ECO:0000313" key="8">
    <source>
        <dbReference type="Proteomes" id="UP000198341"/>
    </source>
</evidence>
<dbReference type="InterPro" id="IPR045237">
    <property type="entry name" value="COPS7/eIF3m"/>
</dbReference>
<evidence type="ECO:0000256" key="5">
    <source>
        <dbReference type="HAMAP-Rule" id="MF_03012"/>
    </source>
</evidence>
<dbReference type="GO" id="GO:0071541">
    <property type="term" value="C:eukaryotic translation initiation factor 3 complex, eIF3m"/>
    <property type="evidence" value="ECO:0007669"/>
    <property type="project" value="UniProtKB-UniRule"/>
</dbReference>
<dbReference type="GO" id="GO:0001732">
    <property type="term" value="P:formation of cytoplasmic translation initiation complex"/>
    <property type="evidence" value="ECO:0007669"/>
    <property type="project" value="UniProtKB-UniRule"/>
</dbReference>
<comment type="similarity">
    <text evidence="5">Belongs to the eIF-3 subunit M family.</text>
</comment>
<dbReference type="RefSeq" id="XP_007511931.1">
    <property type="nucleotide sequence ID" value="XM_007511869.1"/>
</dbReference>
<keyword evidence="3 5" id="KW-0396">Initiation factor</keyword>
<dbReference type="PROSITE" id="PS50250">
    <property type="entry name" value="PCI"/>
    <property type="match status" value="1"/>
</dbReference>
<dbReference type="EMBL" id="FO082272">
    <property type="protein sequence ID" value="CCO66019.1"/>
    <property type="molecule type" value="Genomic_DNA"/>
</dbReference>
<comment type="subcellular location">
    <subcellularLocation>
        <location evidence="5">Cytoplasm</location>
    </subcellularLocation>
</comment>
<accession>K8FHN8</accession>
<evidence type="ECO:0000259" key="6">
    <source>
        <dbReference type="PROSITE" id="PS50250"/>
    </source>
</evidence>
<comment type="similarity">
    <text evidence="1">Belongs to the CSN7/EIF3M family. CSN7 subfamily.</text>
</comment>
<keyword evidence="2 5" id="KW-0963">Cytoplasm</keyword>
<organism evidence="7 8">
    <name type="scientific">Bathycoccus prasinos</name>
    <dbReference type="NCBI Taxonomy" id="41875"/>
    <lineage>
        <taxon>Eukaryota</taxon>
        <taxon>Viridiplantae</taxon>
        <taxon>Chlorophyta</taxon>
        <taxon>Mamiellophyceae</taxon>
        <taxon>Mamiellales</taxon>
        <taxon>Bathycoccaceae</taxon>
        <taxon>Bathycoccus</taxon>
    </lineage>
</organism>
<comment type="function">
    <text evidence="5">Component of the eukaryotic translation initiation factor 3 (eIF-3) complex, which is involved in protein synthesis of a specialized repertoire of mRNAs and, together with other initiation factors, stimulates binding of mRNA and methionyl-tRNAi to the 40S ribosome. The eIF-3 complex specifically targets and initiates translation of a subset of mRNAs involved in cell proliferation.</text>
</comment>
<dbReference type="GeneID" id="19014817"/>
<dbReference type="KEGG" id="bpg:Bathy07g03280"/>
<dbReference type="Pfam" id="PF01399">
    <property type="entry name" value="PCI"/>
    <property type="match status" value="1"/>
</dbReference>
<name>K8FHN8_9CHLO</name>
<dbReference type="InterPro" id="IPR040750">
    <property type="entry name" value="eIF3m_C_helix"/>
</dbReference>
<sequence length="417" mass="46699">MSTHKQTCVVVGQDDKEPIANAARFVYTIAHGGDYQKDWKEDDESTTTKKTAKEAEKHAEECSKLPMDCQLIGKLLENNDKLFSDAKAQDVETVFIIAATVAERFEVETERKKAFDMIAEKAMESATSKVESRSRILMQLYNLASDLETKFKLFCRIIEYVKKANMEHVVGTLVGHVEESMEEWKQMNNNNGSERNVYLEIANLLSGMGGKEEKAMEFMLKYLATFENSESALGESSAAAKDAIASFIRLKTSFSCDLLDYKAIQALKSSNGKVFELLEIFLTKDVSDYLAFAKSNGAVLKDLGLNEEETLTKMRLMSLGGIRNGGGEVSYKEICDKLKIDSKECEEWVVRGISSGLVDAKLDQVREVCIITRATQRVFGRDQWSELKNSLSNWSENLQSMKTLLSTSEDISTISAL</sequence>
<dbReference type="PANTHER" id="PTHR15350:SF2">
    <property type="entry name" value="EUKARYOTIC TRANSLATION INITIATION FACTOR 3 SUBUNIT M"/>
    <property type="match status" value="1"/>
</dbReference>
<dbReference type="InterPro" id="IPR027528">
    <property type="entry name" value="eIF3m"/>
</dbReference>
<evidence type="ECO:0000313" key="7">
    <source>
        <dbReference type="EMBL" id="CCO66019.1"/>
    </source>
</evidence>
<reference evidence="7 8" key="1">
    <citation type="submission" date="2011-10" db="EMBL/GenBank/DDBJ databases">
        <authorList>
            <person name="Genoscope - CEA"/>
        </authorList>
    </citation>
    <scope>NUCLEOTIDE SEQUENCE [LARGE SCALE GENOMIC DNA]</scope>
    <source>
        <strain evidence="7 8">RCC 1105</strain>
    </source>
</reference>
<dbReference type="HAMAP" id="MF_03012">
    <property type="entry name" value="eIF3m"/>
    <property type="match status" value="1"/>
</dbReference>
<dbReference type="PANTHER" id="PTHR15350">
    <property type="entry name" value="COP9 SIGNALOSOME COMPLEX SUBUNIT 7/DENDRITIC CELL PROTEIN GA17"/>
    <property type="match status" value="1"/>
</dbReference>
<dbReference type="GO" id="GO:0016282">
    <property type="term" value="C:eukaryotic 43S preinitiation complex"/>
    <property type="evidence" value="ECO:0007669"/>
    <property type="project" value="UniProtKB-UniRule"/>
</dbReference>
<evidence type="ECO:0000256" key="1">
    <source>
        <dbReference type="ARBA" id="ARBA00008482"/>
    </source>
</evidence>
<comment type="subunit">
    <text evidence="5">Component of the eukaryotic translation initiation factor 3 (eIF-3) complex.</text>
</comment>
<dbReference type="InterPro" id="IPR000717">
    <property type="entry name" value="PCI_dom"/>
</dbReference>
<proteinExistence type="inferred from homology"/>
<dbReference type="STRING" id="41875.K8FHN8"/>
<feature type="domain" description="PCI" evidence="6">
    <location>
        <begin position="211"/>
        <end position="376"/>
    </location>
</feature>
<keyword evidence="8" id="KW-1185">Reference proteome</keyword>
<evidence type="ECO:0000256" key="2">
    <source>
        <dbReference type="ARBA" id="ARBA00022490"/>
    </source>
</evidence>
<dbReference type="OrthoDB" id="10267031at2759"/>
<dbReference type="eggNOG" id="KOG2753">
    <property type="taxonomic scope" value="Eukaryota"/>
</dbReference>
<evidence type="ECO:0000256" key="4">
    <source>
        <dbReference type="ARBA" id="ARBA00022917"/>
    </source>
</evidence>
<keyword evidence="4 5" id="KW-0648">Protein biosynthesis</keyword>
<dbReference type="Proteomes" id="UP000198341">
    <property type="component" value="Chromosome 7"/>
</dbReference>
<dbReference type="GO" id="GO:0033290">
    <property type="term" value="C:eukaryotic 48S preinitiation complex"/>
    <property type="evidence" value="ECO:0007669"/>
    <property type="project" value="UniProtKB-UniRule"/>
</dbReference>
<evidence type="ECO:0000256" key="3">
    <source>
        <dbReference type="ARBA" id="ARBA00022540"/>
    </source>
</evidence>
<dbReference type="AlphaFoldDB" id="K8FHN8"/>
<gene>
    <name evidence="7" type="ORF">Bathy07g03280</name>
</gene>
<protein>
    <recommendedName>
        <fullName evidence="5">Eukaryotic translation initiation factor 3 subunit M</fullName>
        <shortName evidence="5">eIF3m</shortName>
    </recommendedName>
</protein>
<dbReference type="GO" id="GO:0003743">
    <property type="term" value="F:translation initiation factor activity"/>
    <property type="evidence" value="ECO:0007669"/>
    <property type="project" value="UniProtKB-UniRule"/>
</dbReference>